<evidence type="ECO:0000259" key="2">
    <source>
        <dbReference type="Pfam" id="PF20703"/>
    </source>
</evidence>
<dbReference type="AlphaFoldDB" id="A0AAD6Y3D0"/>
<organism evidence="3 4">
    <name type="scientific">Mycena pura</name>
    <dbReference type="NCBI Taxonomy" id="153505"/>
    <lineage>
        <taxon>Eukaryota</taxon>
        <taxon>Fungi</taxon>
        <taxon>Dikarya</taxon>
        <taxon>Basidiomycota</taxon>
        <taxon>Agaricomycotina</taxon>
        <taxon>Agaricomycetes</taxon>
        <taxon>Agaricomycetidae</taxon>
        <taxon>Agaricales</taxon>
        <taxon>Marasmiineae</taxon>
        <taxon>Mycenaceae</taxon>
        <taxon>Mycena</taxon>
    </lineage>
</organism>
<accession>A0AAD6Y3D0</accession>
<evidence type="ECO:0000313" key="4">
    <source>
        <dbReference type="Proteomes" id="UP001219525"/>
    </source>
</evidence>
<reference evidence="3" key="1">
    <citation type="submission" date="2023-03" db="EMBL/GenBank/DDBJ databases">
        <title>Massive genome expansion in bonnet fungi (Mycena s.s.) driven by repeated elements and novel gene families across ecological guilds.</title>
        <authorList>
            <consortium name="Lawrence Berkeley National Laboratory"/>
            <person name="Harder C.B."/>
            <person name="Miyauchi S."/>
            <person name="Viragh M."/>
            <person name="Kuo A."/>
            <person name="Thoen E."/>
            <person name="Andreopoulos B."/>
            <person name="Lu D."/>
            <person name="Skrede I."/>
            <person name="Drula E."/>
            <person name="Henrissat B."/>
            <person name="Morin E."/>
            <person name="Kohler A."/>
            <person name="Barry K."/>
            <person name="LaButti K."/>
            <person name="Morin E."/>
            <person name="Salamov A."/>
            <person name="Lipzen A."/>
            <person name="Mereny Z."/>
            <person name="Hegedus B."/>
            <person name="Baldrian P."/>
            <person name="Stursova M."/>
            <person name="Weitz H."/>
            <person name="Taylor A."/>
            <person name="Grigoriev I.V."/>
            <person name="Nagy L.G."/>
            <person name="Martin F."/>
            <person name="Kauserud H."/>
        </authorList>
    </citation>
    <scope>NUCLEOTIDE SEQUENCE</scope>
    <source>
        <strain evidence="3">9144</strain>
    </source>
</reference>
<keyword evidence="4" id="KW-1185">Reference proteome</keyword>
<dbReference type="Pfam" id="PF20703">
    <property type="entry name" value="nSTAND1"/>
    <property type="match status" value="1"/>
</dbReference>
<protein>
    <submittedName>
        <fullName evidence="3">P-loop containing nucleoside triphosphate hydrolase protein</fullName>
    </submittedName>
</protein>
<name>A0AAD6Y3D0_9AGAR</name>
<dbReference type="InterPro" id="IPR049052">
    <property type="entry name" value="nSTAND1"/>
</dbReference>
<sequence length="409" mass="44891">MSQLLKDCKVGLSQAVDNFQVEQRIQLLTDIQDMQKKAHEQHEALLESIKTLSDGSSSDKSSASGDSRSCSSSTLSLLPAKPKIFHGRERELEDIVQTLVQDAQRIAILGAGGMGKTTLAKTAFHHPAVTAKYGNRFFVPCNTARSKVELAAVIGSYLGLKPGKDLTKAVIRYFTLGPPSLVVLDNLESPWEAMSSRDDVEEFLSLLTDVQHLALVITMRGTERPAKIKWSRPFLAPLKPLPDQAARQIFFDIADEVHDPEKVDKVLGLTDNVPLAIELIAHLVEYEGCSNVLARWETERIGLLSNGFDSRSNLEISVGISLSSPRMASCPGAWNLLSLLSILPDGISDIELLQSKIPIPKILACSATLLRTALAYASDDRRLNLLGPIREYIHQTYPPPQTLVRPLGK</sequence>
<proteinExistence type="predicted"/>
<dbReference type="Gene3D" id="3.40.50.300">
    <property type="entry name" value="P-loop containing nucleotide triphosphate hydrolases"/>
    <property type="match status" value="1"/>
</dbReference>
<dbReference type="EMBL" id="JARJCW010000069">
    <property type="protein sequence ID" value="KAJ7199197.1"/>
    <property type="molecule type" value="Genomic_DNA"/>
</dbReference>
<keyword evidence="3" id="KW-0378">Hydrolase</keyword>
<dbReference type="InterPro" id="IPR027417">
    <property type="entry name" value="P-loop_NTPase"/>
</dbReference>
<dbReference type="PANTHER" id="PTHR47691:SF3">
    <property type="entry name" value="HTH-TYPE TRANSCRIPTIONAL REGULATOR RV0890C-RELATED"/>
    <property type="match status" value="1"/>
</dbReference>
<dbReference type="PANTHER" id="PTHR47691">
    <property type="entry name" value="REGULATOR-RELATED"/>
    <property type="match status" value="1"/>
</dbReference>
<dbReference type="GO" id="GO:0016787">
    <property type="term" value="F:hydrolase activity"/>
    <property type="evidence" value="ECO:0007669"/>
    <property type="project" value="UniProtKB-KW"/>
</dbReference>
<evidence type="ECO:0000256" key="1">
    <source>
        <dbReference type="SAM" id="MobiDB-lite"/>
    </source>
</evidence>
<comment type="caution">
    <text evidence="3">The sequence shown here is derived from an EMBL/GenBank/DDBJ whole genome shotgun (WGS) entry which is preliminary data.</text>
</comment>
<gene>
    <name evidence="3" type="ORF">GGX14DRAFT_174272</name>
</gene>
<feature type="compositionally biased region" description="Low complexity" evidence="1">
    <location>
        <begin position="52"/>
        <end position="74"/>
    </location>
</feature>
<feature type="domain" description="Novel STAND NTPase 1" evidence="2">
    <location>
        <begin position="81"/>
        <end position="220"/>
    </location>
</feature>
<dbReference type="Proteomes" id="UP001219525">
    <property type="component" value="Unassembled WGS sequence"/>
</dbReference>
<evidence type="ECO:0000313" key="3">
    <source>
        <dbReference type="EMBL" id="KAJ7199197.1"/>
    </source>
</evidence>
<feature type="region of interest" description="Disordered" evidence="1">
    <location>
        <begin position="49"/>
        <end position="74"/>
    </location>
</feature>
<dbReference type="SUPFAM" id="SSF52540">
    <property type="entry name" value="P-loop containing nucleoside triphosphate hydrolases"/>
    <property type="match status" value="1"/>
</dbReference>